<evidence type="ECO:0000313" key="1">
    <source>
        <dbReference type="EMBL" id="KAG0285333.1"/>
    </source>
</evidence>
<sequence length="320" mass="35758">MTTNSLRCLVLEKMDMDYNIFSDILRYSPHLTHLSLAKFDIVPPALSRSGNLPPFTSPSVRTLTASIQQVLHLGSLDLPESYPPLLAHFPNLIIWNIPLIEFLNADIKPTLAHALHHAVNTYSPLLTDLEFRWGTTGLVHSLLAGAFSGVRLRRIGFTNHRSKGKCGIDGMMPGILNHADSIVSVTLSAFIPNPDNDPTLPRSPHLDASNTMFAKLMRSCPRLQTLVIPHYTVSIEAFEHGEEWACKELETLCVNIRGLDSADSCLTKLKDLRNSDIWRTSDEVEVKGETVDDRIIQKLIGLRHLRSVWLGTKDVYLPTI</sequence>
<dbReference type="Gene3D" id="3.80.10.10">
    <property type="entry name" value="Ribonuclease Inhibitor"/>
    <property type="match status" value="1"/>
</dbReference>
<evidence type="ECO:0008006" key="3">
    <source>
        <dbReference type="Google" id="ProtNLM"/>
    </source>
</evidence>
<evidence type="ECO:0000313" key="2">
    <source>
        <dbReference type="Proteomes" id="UP001194696"/>
    </source>
</evidence>
<accession>A0ABQ7JV45</accession>
<dbReference type="SUPFAM" id="SSF52047">
    <property type="entry name" value="RNI-like"/>
    <property type="match status" value="1"/>
</dbReference>
<reference evidence="1 2" key="1">
    <citation type="journal article" date="2020" name="Fungal Divers.">
        <title>Resolving the Mortierellaceae phylogeny through synthesis of multi-gene phylogenetics and phylogenomics.</title>
        <authorList>
            <person name="Vandepol N."/>
            <person name="Liber J."/>
            <person name="Desiro A."/>
            <person name="Na H."/>
            <person name="Kennedy M."/>
            <person name="Barry K."/>
            <person name="Grigoriev I.V."/>
            <person name="Miller A.N."/>
            <person name="O'Donnell K."/>
            <person name="Stajich J.E."/>
            <person name="Bonito G."/>
        </authorList>
    </citation>
    <scope>NUCLEOTIDE SEQUENCE [LARGE SCALE GENOMIC DNA]</scope>
    <source>
        <strain evidence="1 2">AD045</strain>
    </source>
</reference>
<name>A0ABQ7JV45_9FUNG</name>
<keyword evidence="2" id="KW-1185">Reference proteome</keyword>
<gene>
    <name evidence="1" type="ORF">BGZ96_010386</name>
</gene>
<comment type="caution">
    <text evidence="1">The sequence shown here is derived from an EMBL/GenBank/DDBJ whole genome shotgun (WGS) entry which is preliminary data.</text>
</comment>
<protein>
    <recommendedName>
        <fullName evidence="3">F-box domain-containing protein</fullName>
    </recommendedName>
</protein>
<dbReference type="Proteomes" id="UP001194696">
    <property type="component" value="Unassembled WGS sequence"/>
</dbReference>
<proteinExistence type="predicted"/>
<dbReference type="InterPro" id="IPR032675">
    <property type="entry name" value="LRR_dom_sf"/>
</dbReference>
<organism evidence="1 2">
    <name type="scientific">Linnemannia gamsii</name>
    <dbReference type="NCBI Taxonomy" id="64522"/>
    <lineage>
        <taxon>Eukaryota</taxon>
        <taxon>Fungi</taxon>
        <taxon>Fungi incertae sedis</taxon>
        <taxon>Mucoromycota</taxon>
        <taxon>Mortierellomycotina</taxon>
        <taxon>Mortierellomycetes</taxon>
        <taxon>Mortierellales</taxon>
        <taxon>Mortierellaceae</taxon>
        <taxon>Linnemannia</taxon>
    </lineage>
</organism>
<dbReference type="EMBL" id="JAAAIM010000676">
    <property type="protein sequence ID" value="KAG0285333.1"/>
    <property type="molecule type" value="Genomic_DNA"/>
</dbReference>